<name>Q6LIX0_PHOPR</name>
<evidence type="ECO:0000313" key="3">
    <source>
        <dbReference type="Proteomes" id="UP000000593"/>
    </source>
</evidence>
<proteinExistence type="predicted"/>
<evidence type="ECO:0000259" key="1">
    <source>
        <dbReference type="Pfam" id="PF20265"/>
    </source>
</evidence>
<feature type="domain" description="ATPase RavA LARA" evidence="1">
    <location>
        <begin position="74"/>
        <end position="170"/>
    </location>
</feature>
<dbReference type="KEGG" id="ppr:PBPRB0888"/>
<keyword evidence="3" id="KW-1185">Reference proteome</keyword>
<sequence>MKSTRSICCYFKIVYGTAQNRAMLFEHWYVNLQQKKPLIEAQQIIDEVNEKVASDLVVTFSRESTLRKEWFKYNFSTAKRYNVNHNPRMIKLVMLQQNPSVSEKEQGNSRWVYVDGDEFDKKIRTGHCDVYGFVNKNTNLCRLQFEIDAQCRLVIKDIANRAVLVGIAGNKGIIPKSPQDAGFRVTSACLIQGKYV</sequence>
<dbReference type="EMBL" id="CR378677">
    <property type="protein sequence ID" value="CAG22760.1"/>
    <property type="molecule type" value="Genomic_DNA"/>
</dbReference>
<gene>
    <name evidence="2" type="primary">VV20055</name>
    <name evidence="2" type="ordered locus">PBPRB0888</name>
</gene>
<dbReference type="InterPro" id="IPR046898">
    <property type="entry name" value="RavA_LARA_dom"/>
</dbReference>
<protein>
    <recommendedName>
        <fullName evidence="1">ATPase RavA LARA domain-containing protein</fullName>
    </recommendedName>
</protein>
<accession>Q6LIX0</accession>
<dbReference type="Pfam" id="PF20265">
    <property type="entry name" value="LARA_dom"/>
    <property type="match status" value="1"/>
</dbReference>
<dbReference type="Proteomes" id="UP000000593">
    <property type="component" value="Chromosome 2"/>
</dbReference>
<dbReference type="eggNOG" id="COG0714">
    <property type="taxonomic scope" value="Bacteria"/>
</dbReference>
<dbReference type="STRING" id="298386.PBPRB0888"/>
<reference evidence="3" key="1">
    <citation type="journal article" date="2005" name="Science">
        <title>Life at depth: Photobacterium profundum genome sequence and expression analysis.</title>
        <authorList>
            <person name="Vezzi A."/>
            <person name="Campanaro S."/>
            <person name="D'Angelo M."/>
            <person name="Simonato F."/>
            <person name="Vitulo N."/>
            <person name="Lauro F.M."/>
            <person name="Cestaro A."/>
            <person name="Malacrida G."/>
            <person name="Simionati B."/>
            <person name="Cannata N."/>
            <person name="Romualdi C."/>
            <person name="Bartlett D.H."/>
            <person name="Valle G."/>
        </authorList>
    </citation>
    <scope>NUCLEOTIDE SEQUENCE [LARGE SCALE GENOMIC DNA]</scope>
    <source>
        <strain evidence="3">ATCC BAA-1253 / SS9</strain>
    </source>
</reference>
<organism evidence="2 3">
    <name type="scientific">Photobacterium profundum (strain SS9)</name>
    <dbReference type="NCBI Taxonomy" id="298386"/>
    <lineage>
        <taxon>Bacteria</taxon>
        <taxon>Pseudomonadati</taxon>
        <taxon>Pseudomonadota</taxon>
        <taxon>Gammaproteobacteria</taxon>
        <taxon>Vibrionales</taxon>
        <taxon>Vibrionaceae</taxon>
        <taxon>Photobacterium</taxon>
    </lineage>
</organism>
<dbReference type="HOGENOM" id="CLU_1389100_0_0_6"/>
<dbReference type="AlphaFoldDB" id="Q6LIX0"/>
<evidence type="ECO:0000313" key="2">
    <source>
        <dbReference type="EMBL" id="CAG22760.1"/>
    </source>
</evidence>